<keyword evidence="2" id="KW-1185">Reference proteome</keyword>
<evidence type="ECO:0008006" key="3">
    <source>
        <dbReference type="Google" id="ProtNLM"/>
    </source>
</evidence>
<dbReference type="Proteomes" id="UP000274593">
    <property type="component" value="Chromosome"/>
</dbReference>
<dbReference type="AlphaFoldDB" id="A0A3S8R9X0"/>
<evidence type="ECO:0000313" key="1">
    <source>
        <dbReference type="EMBL" id="AZJ36606.1"/>
    </source>
</evidence>
<name>A0A3S8R9X0_9FLAO</name>
<organism evidence="1 2">
    <name type="scientific">Tenacibaculum singaporense</name>
    <dbReference type="NCBI Taxonomy" id="2358479"/>
    <lineage>
        <taxon>Bacteria</taxon>
        <taxon>Pseudomonadati</taxon>
        <taxon>Bacteroidota</taxon>
        <taxon>Flavobacteriia</taxon>
        <taxon>Flavobacteriales</taxon>
        <taxon>Flavobacteriaceae</taxon>
        <taxon>Tenacibaculum</taxon>
    </lineage>
</organism>
<dbReference type="RefSeq" id="WP_125068493.1">
    <property type="nucleotide sequence ID" value="NZ_CP032548.1"/>
</dbReference>
<dbReference type="Pfam" id="PF21983">
    <property type="entry name" value="NikA-like"/>
    <property type="match status" value="1"/>
</dbReference>
<accession>A0A3S8R9X0</accession>
<proteinExistence type="predicted"/>
<reference evidence="1 2" key="1">
    <citation type="submission" date="2018-09" db="EMBL/GenBank/DDBJ databases">
        <title>Insights into the microbiota of Asian seabass (Lates calcarifer) with tenacibaculosis symptoms and description of sp. nov. Tenacibaculum singaporense.</title>
        <authorList>
            <person name="Miyake S."/>
            <person name="Soh M."/>
            <person name="Azman M.N."/>
            <person name="Ngoh S.Y."/>
            <person name="Orban L."/>
        </authorList>
    </citation>
    <scope>NUCLEOTIDE SEQUENCE [LARGE SCALE GENOMIC DNA]</scope>
    <source>
        <strain evidence="1 2">DSM 106434</strain>
    </source>
</reference>
<evidence type="ECO:0000313" key="2">
    <source>
        <dbReference type="Proteomes" id="UP000274593"/>
    </source>
</evidence>
<sequence>MKNHKIEFRCTLYEKKLLKVKAKKAGLSLSEFCRKSANEKVISERLSEEQISLYKMLVQYHNNFKSIGNLIKKRHPDLYKNVYQTADEIKNHLQNFKK</sequence>
<dbReference type="NCBIfam" id="NF041418">
    <property type="entry name" value="MbpA"/>
    <property type="match status" value="1"/>
</dbReference>
<dbReference type="KEGG" id="tsig:D6T69_14130"/>
<dbReference type="EMBL" id="CP032548">
    <property type="protein sequence ID" value="AZJ36606.1"/>
    <property type="molecule type" value="Genomic_DNA"/>
</dbReference>
<dbReference type="InterPro" id="IPR049793">
    <property type="entry name" value="MbpA-like"/>
</dbReference>
<protein>
    <recommendedName>
        <fullName evidence="3">Mobilization protein</fullName>
    </recommendedName>
</protein>
<dbReference type="InterPro" id="IPR053842">
    <property type="entry name" value="NikA-like"/>
</dbReference>
<gene>
    <name evidence="1" type="ORF">D6T69_14130</name>
</gene>